<dbReference type="NCBIfam" id="TIGR04223">
    <property type="entry name" value="quorum_AgrD"/>
    <property type="match status" value="1"/>
</dbReference>
<feature type="transmembrane region" description="Helical" evidence="1">
    <location>
        <begin position="6"/>
        <end position="28"/>
    </location>
</feature>
<evidence type="ECO:0000313" key="2">
    <source>
        <dbReference type="EMBL" id="QJA52913.1"/>
    </source>
</evidence>
<evidence type="ECO:0000256" key="1">
    <source>
        <dbReference type="SAM" id="Phobius"/>
    </source>
</evidence>
<name>A0A6H1ZY98_9ZZZZ</name>
<protein>
    <submittedName>
        <fullName evidence="2">Uncharacterized protein</fullName>
    </submittedName>
</protein>
<keyword evidence="1" id="KW-1133">Transmembrane helix</keyword>
<keyword evidence="1" id="KW-0472">Membrane</keyword>
<keyword evidence="1" id="KW-0812">Transmembrane</keyword>
<feature type="transmembrane region" description="Helical" evidence="1">
    <location>
        <begin position="129"/>
        <end position="148"/>
    </location>
</feature>
<gene>
    <name evidence="2" type="ORF">TM448A03072_0003</name>
</gene>
<dbReference type="InterPro" id="IPR009229">
    <property type="entry name" value="AgrD"/>
</dbReference>
<proteinExistence type="predicted"/>
<reference evidence="2" key="1">
    <citation type="submission" date="2020-03" db="EMBL/GenBank/DDBJ databases">
        <title>The deep terrestrial virosphere.</title>
        <authorList>
            <person name="Holmfeldt K."/>
            <person name="Nilsson E."/>
            <person name="Simone D."/>
            <person name="Lopez-Fernandez M."/>
            <person name="Wu X."/>
            <person name="de Brujin I."/>
            <person name="Lundin D."/>
            <person name="Andersson A."/>
            <person name="Bertilsson S."/>
            <person name="Dopson M."/>
        </authorList>
    </citation>
    <scope>NUCLEOTIDE SEQUENCE</scope>
    <source>
        <strain evidence="2">TM448A03072</strain>
    </source>
</reference>
<sequence>MLEILLLTIPETLVLFLFLIIAADYNLLKSMNGKTYLKALITFAVMVVGTYFIQKVFDYSDELKLLAGILFVSITWLIAFCKITPKRIIQVVTGTAFAFLIMLLTEAYIPIYFMLAMQSKDILADITTQFYFSIPSRIIQGVLLYLVYRHQVKIYDYGNMGLKALAYTVETIANTGASVASWFWVYQPTGTEKVQEVIYA</sequence>
<feature type="transmembrane region" description="Helical" evidence="1">
    <location>
        <begin position="65"/>
        <end position="84"/>
    </location>
</feature>
<feature type="transmembrane region" description="Helical" evidence="1">
    <location>
        <begin position="35"/>
        <end position="53"/>
    </location>
</feature>
<organism evidence="2">
    <name type="scientific">viral metagenome</name>
    <dbReference type="NCBI Taxonomy" id="1070528"/>
    <lineage>
        <taxon>unclassified sequences</taxon>
        <taxon>metagenomes</taxon>
        <taxon>organismal metagenomes</taxon>
    </lineage>
</organism>
<feature type="transmembrane region" description="Helical" evidence="1">
    <location>
        <begin position="96"/>
        <end position="117"/>
    </location>
</feature>
<dbReference type="EMBL" id="MT144378">
    <property type="protein sequence ID" value="QJA52913.1"/>
    <property type="molecule type" value="Genomic_DNA"/>
</dbReference>
<accession>A0A6H1ZY98</accession>
<dbReference type="AlphaFoldDB" id="A0A6H1ZY98"/>